<dbReference type="Pfam" id="PF10137">
    <property type="entry name" value="CAP12-PCTIR_TIR"/>
    <property type="match status" value="1"/>
</dbReference>
<dbReference type="InterPro" id="IPR019302">
    <property type="entry name" value="CAP12/PCTIR_TIR_dom"/>
</dbReference>
<dbReference type="EMBL" id="JAJJML010000001">
    <property type="protein sequence ID" value="MCC9034677.1"/>
    <property type="molecule type" value="Genomic_DNA"/>
</dbReference>
<evidence type="ECO:0000259" key="1">
    <source>
        <dbReference type="Pfam" id="PF10137"/>
    </source>
</evidence>
<feature type="domain" description="CD-NTase-associated protein 12/Pycsar effector protein TIR" evidence="1">
    <location>
        <begin position="7"/>
        <end position="129"/>
    </location>
</feature>
<evidence type="ECO:0000313" key="3">
    <source>
        <dbReference type="EMBL" id="MCC9034677.1"/>
    </source>
</evidence>
<gene>
    <name evidence="2" type="ORF">IEW27_03210</name>
    <name evidence="3" type="ORF">LNP80_10505</name>
</gene>
<evidence type="ECO:0000313" key="4">
    <source>
        <dbReference type="Proteomes" id="UP000603715"/>
    </source>
</evidence>
<accession>A0A9Q3UUM8</accession>
<evidence type="ECO:0000313" key="5">
    <source>
        <dbReference type="Proteomes" id="UP001107960"/>
    </source>
</evidence>
<dbReference type="GO" id="GO:0050135">
    <property type="term" value="F:NADP+ nucleosidase activity"/>
    <property type="evidence" value="ECO:0007669"/>
    <property type="project" value="InterPro"/>
</dbReference>
<reference evidence="3" key="1">
    <citation type="submission" date="2021-11" db="EMBL/GenBank/DDBJ databases">
        <title>Description of novel Chryseobacterium species.</title>
        <authorList>
            <person name="Saticioglu I.B."/>
            <person name="Ay H."/>
            <person name="Altun S."/>
            <person name="Duman M."/>
        </authorList>
    </citation>
    <scope>NUCLEOTIDE SEQUENCE</scope>
    <source>
        <strain evidence="3">C-39</strain>
    </source>
</reference>
<proteinExistence type="predicted"/>
<dbReference type="Proteomes" id="UP000603715">
    <property type="component" value="Unassembled WGS sequence"/>
</dbReference>
<dbReference type="EMBL" id="JACXXP010000002">
    <property type="protein sequence ID" value="MBD3903606.1"/>
    <property type="molecule type" value="Genomic_DNA"/>
</dbReference>
<dbReference type="RefSeq" id="WP_191178234.1">
    <property type="nucleotide sequence ID" value="NZ_JACXXP010000002.1"/>
</dbReference>
<reference evidence="2" key="3">
    <citation type="submission" date="2024-05" db="EMBL/GenBank/DDBJ databases">
        <title>Description of novel Chryseobacterium sp. strain C-2.</title>
        <authorList>
            <person name="Saticioglu I.B."/>
        </authorList>
    </citation>
    <scope>NUCLEOTIDE SEQUENCE</scope>
    <source>
        <strain evidence="2">C-2</strain>
    </source>
</reference>
<sequence length="291" mass="32972">MTNNKPNIFIASSQEALKFAKAVNIRLESIGVIKQWDNAFELSSITITKLIEKTNNVDYAVFVLHGDDESVLRDTSYNTVRDNVLFELGLFIGKLGLENCFILAPKSLDQNFKFRIPTDLSGITIAFYDTAISPIDAVTASCAKIEFAIEELEKTKKMILEKSAKPTEDINRTLNHYQSLLWQSGQEKDTLTKRLSELEPLIMSDLSSKLRTATPREILEWENGAKESYLEETKIPTRKVYYTNVNMLLPPLYGANSLDIIVEKGCEVKFVNLGHSTLYYMDGFRKIGLHI</sequence>
<dbReference type="AlphaFoldDB" id="A0A9Q3UUM8"/>
<organism evidence="3 5">
    <name type="scientific">Chryseobacterium muglaense</name>
    <dbReference type="NCBI Taxonomy" id="2893752"/>
    <lineage>
        <taxon>Bacteria</taxon>
        <taxon>Pseudomonadati</taxon>
        <taxon>Bacteroidota</taxon>
        <taxon>Flavobacteriia</taxon>
        <taxon>Flavobacteriales</taxon>
        <taxon>Weeksellaceae</taxon>
        <taxon>Chryseobacterium group</taxon>
        <taxon>Chryseobacterium</taxon>
    </lineage>
</organism>
<name>A0A9Q3UUM8_9FLAO</name>
<comment type="caution">
    <text evidence="3">The sequence shown here is derived from an EMBL/GenBank/DDBJ whole genome shotgun (WGS) entry which is preliminary data.</text>
</comment>
<protein>
    <submittedName>
        <fullName evidence="3">Nucleotide-binding protein</fullName>
    </submittedName>
</protein>
<keyword evidence="4" id="KW-1185">Reference proteome</keyword>
<dbReference type="Proteomes" id="UP001107960">
    <property type="component" value="Unassembled WGS sequence"/>
</dbReference>
<reference evidence="4" key="2">
    <citation type="submission" date="2023-07" db="EMBL/GenBank/DDBJ databases">
        <title>Description of novel Chryseobacterium sp. strain C-2.</title>
        <authorList>
            <person name="Saticioglu I.B."/>
        </authorList>
    </citation>
    <scope>NUCLEOTIDE SEQUENCE [LARGE SCALE GENOMIC DNA]</scope>
    <source>
        <strain evidence="4">C-2</strain>
    </source>
</reference>
<evidence type="ECO:0000313" key="2">
    <source>
        <dbReference type="EMBL" id="MBD3903606.1"/>
    </source>
</evidence>